<keyword evidence="4" id="KW-1185">Reference proteome</keyword>
<dbReference type="EMBL" id="JBHUDC010000003">
    <property type="protein sequence ID" value="MFD1513458.1"/>
    <property type="molecule type" value="Genomic_DNA"/>
</dbReference>
<dbReference type="Proteomes" id="UP001597187">
    <property type="component" value="Unassembled WGS sequence"/>
</dbReference>
<accession>A0ABD6AU99</accession>
<evidence type="ECO:0000313" key="4">
    <source>
        <dbReference type="Proteomes" id="UP001597187"/>
    </source>
</evidence>
<dbReference type="InterPro" id="IPR001650">
    <property type="entry name" value="Helicase_C-like"/>
</dbReference>
<evidence type="ECO:0000313" key="3">
    <source>
        <dbReference type="EMBL" id="MFD1513458.1"/>
    </source>
</evidence>
<protein>
    <submittedName>
        <fullName evidence="3">Helicase-related protein</fullName>
    </submittedName>
</protein>
<keyword evidence="3" id="KW-0378">Hydrolase</keyword>
<dbReference type="GO" id="GO:0004386">
    <property type="term" value="F:helicase activity"/>
    <property type="evidence" value="ECO:0007669"/>
    <property type="project" value="UniProtKB-KW"/>
</dbReference>
<dbReference type="PROSITE" id="PS51194">
    <property type="entry name" value="HELICASE_CTER"/>
    <property type="match status" value="1"/>
</dbReference>
<dbReference type="SUPFAM" id="SSF52540">
    <property type="entry name" value="P-loop containing nucleoside triphosphate hydrolases"/>
    <property type="match status" value="1"/>
</dbReference>
<dbReference type="Pfam" id="PF00271">
    <property type="entry name" value="Helicase_C"/>
    <property type="match status" value="1"/>
</dbReference>
<feature type="domain" description="Helicase C-terminal" evidence="2">
    <location>
        <begin position="922"/>
        <end position="1081"/>
    </location>
</feature>
<keyword evidence="3" id="KW-0347">Helicase</keyword>
<feature type="region of interest" description="Disordered" evidence="1">
    <location>
        <begin position="1"/>
        <end position="26"/>
    </location>
</feature>
<dbReference type="InterPro" id="IPR027417">
    <property type="entry name" value="P-loop_NTPase"/>
</dbReference>
<evidence type="ECO:0000256" key="1">
    <source>
        <dbReference type="SAM" id="MobiDB-lite"/>
    </source>
</evidence>
<reference evidence="3 4" key="1">
    <citation type="journal article" date="2019" name="Int. J. Syst. Evol. Microbiol.">
        <title>The Global Catalogue of Microorganisms (GCM) 10K type strain sequencing project: providing services to taxonomists for standard genome sequencing and annotation.</title>
        <authorList>
            <consortium name="The Broad Institute Genomics Platform"/>
            <consortium name="The Broad Institute Genome Sequencing Center for Infectious Disease"/>
            <person name="Wu L."/>
            <person name="Ma J."/>
        </authorList>
    </citation>
    <scope>NUCLEOTIDE SEQUENCE [LARGE SCALE GENOMIC DNA]</scope>
    <source>
        <strain evidence="3 4">CGMCC 1.12563</strain>
    </source>
</reference>
<comment type="caution">
    <text evidence="3">The sequence shown here is derived from an EMBL/GenBank/DDBJ whole genome shotgun (WGS) entry which is preliminary data.</text>
</comment>
<dbReference type="AlphaFoldDB" id="A0ABD6AU99"/>
<dbReference type="CDD" id="cd18785">
    <property type="entry name" value="SF2_C"/>
    <property type="match status" value="1"/>
</dbReference>
<gene>
    <name evidence="3" type="ORF">ACFSBT_09230</name>
</gene>
<proteinExistence type="predicted"/>
<evidence type="ECO:0000259" key="2">
    <source>
        <dbReference type="PROSITE" id="PS51194"/>
    </source>
</evidence>
<dbReference type="Gene3D" id="3.40.50.300">
    <property type="entry name" value="P-loop containing nucleotide triphosphate hydrolases"/>
    <property type="match status" value="1"/>
</dbReference>
<organism evidence="3 4">
    <name type="scientific">Halomarina rubra</name>
    <dbReference type="NCBI Taxonomy" id="2071873"/>
    <lineage>
        <taxon>Archaea</taxon>
        <taxon>Methanobacteriati</taxon>
        <taxon>Methanobacteriota</taxon>
        <taxon>Stenosarchaea group</taxon>
        <taxon>Halobacteria</taxon>
        <taxon>Halobacteriales</taxon>
        <taxon>Natronomonadaceae</taxon>
        <taxon>Halomarina</taxon>
    </lineage>
</organism>
<keyword evidence="3" id="KW-0067">ATP-binding</keyword>
<keyword evidence="3" id="KW-0547">Nucleotide-binding</keyword>
<name>A0ABD6AU99_9EURY</name>
<sequence length="1237" mass="141202">MEPRFETIPPRGAPEYTRPPDGAYEIESDPEYRRHQAVDHVISERLINHITGRGPRQATLYGNTPSRRCFAGVLADQYRYREAQEEDDSFQNFAKDVSPFSIGLKFQVDPDDISGIDIEVTPQAKLFYQRLPTYNEQERFGEVGSGRYDDAAMTPEEREAMADGGTSSLEDQTMLSVYERLDPDFETVSISGTDLRDAARLRQVEEYSLTATFDEARNEYARADRVLCEPASGVNEWDAEEVPGEALTDEEAFEEHLADNFSDQPKPALWRAKVRVVARQRDDGNISVSISLVNTHGESIETDTKPDNDWQAHLYDAGLSVTAESPVFRSFPSEEIRDHYQYDGNIYGIGENCSVERIGSDPVTGLRTNSVPIYQQPKYHSRETNSRGTIEAPFKELAHGDIDSVLENIQDEMEIALKQYRDVRGDILAGDKTDEAAEKFEETLEEFAGERDRFQQGRELIQSDERVQAAFRALNETFDSLGDKYEKWRLFQIVFIVMSIPDIVEQADPERDIDTSLDVADVIYFPTGGGKTEAYLGLVVMTAFHDRLRGKNHGMTALTKFPLRLLSLQQLQRITDVLCRAEVVRRNHDEMGGDGFSVGYFVGQQNTPNKTYDKSYSGSDTNNVELAKEDSDLQDEWLTVPDCPFCEEDGTVELTGDLDRMRIVHECTNSDCPEVQEQGGETAELPIYITDEEVYRYTPTFVVSTIDKIAIVGWQRRMRSLFGQVKNYCPKHGYTGESECLVADGNSYGSQFQCDNQNLESVETTDPPSILIQDELHLLREEFGAFDSHYETFIQELINRYTDGRWNMKVVAATATIKGAQNQVNALYWRDSNTFPTAGPRLHQSFYAYEDPHELGRRMIGAIPRTISRTLAINSIIRERAMIVQELQADLSELEDAIHELNESVVGGPLDFPESEPDRHELLKKLLKQYEVQVSYNIAKTRSDMLQRTVQQMINEQLEAFGDPYHTLRSVALTGETDMDVVRDSLSRLEADDPVRPIDIVIATSMISHGVDVNKLNFISFFGMPRNTAEYIQAYSRVGRKHSGSVFVLFDAMRARDRSHYTRFEHYHRYQDLLVEATPLERWAQFAIDRTMPGVIVGLFLQYYDFVLEGQTEKRLYMFDGFNEAFEADLITRRDALDFVLRAYSVTEEQETEWADIHGMNLYRDRIEDQFDKVWDRLLDDPLSKDGRGEFIANVVEGDSDDEHGPMNSLRDIDRQVDIVPNRYSTYVVESLKQGDH</sequence>
<dbReference type="RefSeq" id="WP_250873411.1">
    <property type="nucleotide sequence ID" value="NZ_JALXFV010000003.1"/>
</dbReference>
<dbReference type="SMART" id="SM00490">
    <property type="entry name" value="HELICc"/>
    <property type="match status" value="1"/>
</dbReference>